<keyword evidence="2" id="KW-1185">Reference proteome</keyword>
<dbReference type="AlphaFoldDB" id="A0A8I2Z3Z7"/>
<organism evidence="1 2">
    <name type="scientific">Boletus reticuloceps</name>
    <dbReference type="NCBI Taxonomy" id="495285"/>
    <lineage>
        <taxon>Eukaryota</taxon>
        <taxon>Fungi</taxon>
        <taxon>Dikarya</taxon>
        <taxon>Basidiomycota</taxon>
        <taxon>Agaricomycotina</taxon>
        <taxon>Agaricomycetes</taxon>
        <taxon>Agaricomycetidae</taxon>
        <taxon>Boletales</taxon>
        <taxon>Boletineae</taxon>
        <taxon>Boletaceae</taxon>
        <taxon>Boletoideae</taxon>
        <taxon>Boletus</taxon>
    </lineage>
</organism>
<accession>A0A8I2Z3Z7</accession>
<dbReference type="Proteomes" id="UP000683000">
    <property type="component" value="Unassembled WGS sequence"/>
</dbReference>
<reference evidence="1" key="1">
    <citation type="submission" date="2021-03" db="EMBL/GenBank/DDBJ databases">
        <title>Evolutionary innovations through gain and loss of genes in the ectomycorrhizal Boletales.</title>
        <authorList>
            <person name="Wu G."/>
            <person name="Miyauchi S."/>
            <person name="Morin E."/>
            <person name="Yang Z.-L."/>
            <person name="Xu J."/>
            <person name="Martin F.M."/>
        </authorList>
    </citation>
    <scope>NUCLEOTIDE SEQUENCE</scope>
    <source>
        <strain evidence="1">BR01</strain>
    </source>
</reference>
<dbReference type="EMBL" id="JAGFBS010000001">
    <property type="protein sequence ID" value="KAG6382162.1"/>
    <property type="molecule type" value="Genomic_DNA"/>
</dbReference>
<evidence type="ECO:0000313" key="2">
    <source>
        <dbReference type="Proteomes" id="UP000683000"/>
    </source>
</evidence>
<evidence type="ECO:0000313" key="1">
    <source>
        <dbReference type="EMBL" id="KAG6382162.1"/>
    </source>
</evidence>
<proteinExistence type="predicted"/>
<gene>
    <name evidence="1" type="ORF">JVT61DRAFT_808</name>
</gene>
<comment type="caution">
    <text evidence="1">The sequence shown here is derived from an EMBL/GenBank/DDBJ whole genome shotgun (WGS) entry which is preliminary data.</text>
</comment>
<dbReference type="OrthoDB" id="2700000at2759"/>
<sequence>MEERPTAEVIKSAMQQFLNDGPRSPPLHDLIWSQSSQVDPGAELLSFPSEVPAQGSSARFAQTSDSKDDEHTYVAIVGSV</sequence>
<protein>
    <submittedName>
        <fullName evidence="1">Uncharacterized protein</fullName>
    </submittedName>
</protein>
<name>A0A8I2Z3Z7_9AGAM</name>